<feature type="region of interest" description="Disordered" evidence="1">
    <location>
        <begin position="528"/>
        <end position="553"/>
    </location>
</feature>
<dbReference type="HOGENOM" id="CLU_000288_138_2_1"/>
<dbReference type="AlphaFoldDB" id="A0A0C9YFR6"/>
<evidence type="ECO:0000313" key="2">
    <source>
        <dbReference type="EMBL" id="KIK23735.1"/>
    </source>
</evidence>
<accession>A0A0C9YFR6</accession>
<feature type="compositionally biased region" description="Polar residues" evidence="1">
    <location>
        <begin position="540"/>
        <end position="553"/>
    </location>
</feature>
<dbReference type="Proteomes" id="UP000054018">
    <property type="component" value="Unassembled WGS sequence"/>
</dbReference>
<name>A0A0C9YFR6_9AGAM</name>
<reference evidence="3" key="2">
    <citation type="submission" date="2015-01" db="EMBL/GenBank/DDBJ databases">
        <title>Evolutionary Origins and Diversification of the Mycorrhizal Mutualists.</title>
        <authorList>
            <consortium name="DOE Joint Genome Institute"/>
            <consortium name="Mycorrhizal Genomics Consortium"/>
            <person name="Kohler A."/>
            <person name="Kuo A."/>
            <person name="Nagy L.G."/>
            <person name="Floudas D."/>
            <person name="Copeland A."/>
            <person name="Barry K.W."/>
            <person name="Cichocki N."/>
            <person name="Veneault-Fourrey C."/>
            <person name="LaButti K."/>
            <person name="Lindquist E.A."/>
            <person name="Lipzen A."/>
            <person name="Lundell T."/>
            <person name="Morin E."/>
            <person name="Murat C."/>
            <person name="Riley R."/>
            <person name="Ohm R."/>
            <person name="Sun H."/>
            <person name="Tunlid A."/>
            <person name="Henrissat B."/>
            <person name="Grigoriev I.V."/>
            <person name="Hibbett D.S."/>
            <person name="Martin F."/>
        </authorList>
    </citation>
    <scope>NUCLEOTIDE SEQUENCE [LARGE SCALE GENOMIC DNA]</scope>
    <source>
        <strain evidence="3">441</strain>
    </source>
</reference>
<dbReference type="EMBL" id="KN833723">
    <property type="protein sequence ID" value="KIK23735.1"/>
    <property type="molecule type" value="Genomic_DNA"/>
</dbReference>
<dbReference type="OrthoDB" id="2685692at2759"/>
<reference evidence="2 3" key="1">
    <citation type="submission" date="2014-04" db="EMBL/GenBank/DDBJ databases">
        <authorList>
            <consortium name="DOE Joint Genome Institute"/>
            <person name="Kuo A."/>
            <person name="Kohler A."/>
            <person name="Costa M.D."/>
            <person name="Nagy L.G."/>
            <person name="Floudas D."/>
            <person name="Copeland A."/>
            <person name="Barry K.W."/>
            <person name="Cichocki N."/>
            <person name="Veneault-Fourrey C."/>
            <person name="LaButti K."/>
            <person name="Lindquist E.A."/>
            <person name="Lipzen A."/>
            <person name="Lundell T."/>
            <person name="Morin E."/>
            <person name="Murat C."/>
            <person name="Sun H."/>
            <person name="Tunlid A."/>
            <person name="Henrissat B."/>
            <person name="Grigoriev I.V."/>
            <person name="Hibbett D.S."/>
            <person name="Martin F."/>
            <person name="Nordberg H.P."/>
            <person name="Cantor M.N."/>
            <person name="Hua S.X."/>
        </authorList>
    </citation>
    <scope>NUCLEOTIDE SEQUENCE [LARGE SCALE GENOMIC DNA]</scope>
    <source>
        <strain evidence="2 3">441</strain>
    </source>
</reference>
<organism evidence="2 3">
    <name type="scientific">Pisolithus microcarpus 441</name>
    <dbReference type="NCBI Taxonomy" id="765257"/>
    <lineage>
        <taxon>Eukaryota</taxon>
        <taxon>Fungi</taxon>
        <taxon>Dikarya</taxon>
        <taxon>Basidiomycota</taxon>
        <taxon>Agaricomycotina</taxon>
        <taxon>Agaricomycetes</taxon>
        <taxon>Agaricomycetidae</taxon>
        <taxon>Boletales</taxon>
        <taxon>Sclerodermatineae</taxon>
        <taxon>Pisolithaceae</taxon>
        <taxon>Pisolithus</taxon>
    </lineage>
</organism>
<sequence length="553" mass="61585">MVDVVECPGCCDGPYSTTTTFNDWCSRAMPGLMMTVSRSYLLRLDGKLARVDDCSGQQFALGDYGDYSDGNFVRTGNIFAHMRAAGMDREDPINFLTVISISSSLPQVANPDDLIVATDPSGDYLFLHQPRAFSLAANEPVSLLLKASSTSLTGKHLVTAIIQCSDFYTFDEDGNRRDLGDNSAPVNGNHSTETRMLTPLCAIASPQVWRRESPCIQRMARFKSIREHFDALVDMHQSTCTAQFDRSANKQKKDIAIKFFSDLFGLKYLKNHIGKITFFKRFPSMTETSPTSDVPAAGGAGEDGLRARISTSMGYNPFRGGRQFAATESDPRLKTVLPLLHRRCQTLYEQCDAPRQYAHERRRVEGEIKSISRTLGADLVEHIRIVHYNAYPEPESSTEATHRASTVKYDRQLDTLSVVQDIKALQAQLDATEDEDEQRALEEDIAGKILWLFWCGICGEADELLPKVVEYIRREVKVKGLLEIYGIATPTSPSDDQAHLQRIMYDAGANTSKHQLWLDARARGQAKWSGDRGIPAMDDQGTTPSTSRQTPVV</sequence>
<evidence type="ECO:0000256" key="1">
    <source>
        <dbReference type="SAM" id="MobiDB-lite"/>
    </source>
</evidence>
<protein>
    <submittedName>
        <fullName evidence="2">Unplaced genomic scaffold scaffold_39, whole genome shotgun sequence</fullName>
    </submittedName>
</protein>
<gene>
    <name evidence="2" type="ORF">PISMIDRAFT_436471</name>
</gene>
<proteinExistence type="predicted"/>
<evidence type="ECO:0000313" key="3">
    <source>
        <dbReference type="Proteomes" id="UP000054018"/>
    </source>
</evidence>
<keyword evidence="3" id="KW-1185">Reference proteome</keyword>